<dbReference type="PANTHER" id="PTHR45644">
    <property type="entry name" value="AAA ATPASE, PUTATIVE (AFU_ORTHOLOGUE AFUA_2G12920)-RELATED-RELATED"/>
    <property type="match status" value="1"/>
</dbReference>
<evidence type="ECO:0000313" key="4">
    <source>
        <dbReference type="Proteomes" id="UP000436088"/>
    </source>
</evidence>
<dbReference type="EMBL" id="VEPZ02001112">
    <property type="protein sequence ID" value="KAE8693973.1"/>
    <property type="molecule type" value="Genomic_DNA"/>
</dbReference>
<evidence type="ECO:0000256" key="1">
    <source>
        <dbReference type="ARBA" id="ARBA00022741"/>
    </source>
</evidence>
<comment type="caution">
    <text evidence="3">The sequence shown here is derived from an EMBL/GenBank/DDBJ whole genome shotgun (WGS) entry which is preliminary data.</text>
</comment>
<keyword evidence="4" id="KW-1185">Reference proteome</keyword>
<keyword evidence="1" id="KW-0547">Nucleotide-binding</keyword>
<dbReference type="Proteomes" id="UP000436088">
    <property type="component" value="Unassembled WGS sequence"/>
</dbReference>
<proteinExistence type="predicted"/>
<evidence type="ECO:0000313" key="3">
    <source>
        <dbReference type="EMBL" id="KAE8693973.1"/>
    </source>
</evidence>
<gene>
    <name evidence="3" type="ORF">F3Y22_tig00110788pilonHSYRG00203</name>
</gene>
<dbReference type="GO" id="GO:0005524">
    <property type="term" value="F:ATP binding"/>
    <property type="evidence" value="ECO:0007669"/>
    <property type="project" value="UniProtKB-KW"/>
</dbReference>
<keyword evidence="2" id="KW-0067">ATP-binding</keyword>
<organism evidence="3 4">
    <name type="scientific">Hibiscus syriacus</name>
    <name type="common">Rose of Sharon</name>
    <dbReference type="NCBI Taxonomy" id="106335"/>
    <lineage>
        <taxon>Eukaryota</taxon>
        <taxon>Viridiplantae</taxon>
        <taxon>Streptophyta</taxon>
        <taxon>Embryophyta</taxon>
        <taxon>Tracheophyta</taxon>
        <taxon>Spermatophyta</taxon>
        <taxon>Magnoliopsida</taxon>
        <taxon>eudicotyledons</taxon>
        <taxon>Gunneridae</taxon>
        <taxon>Pentapetalae</taxon>
        <taxon>rosids</taxon>
        <taxon>malvids</taxon>
        <taxon>Malvales</taxon>
        <taxon>Malvaceae</taxon>
        <taxon>Malvoideae</taxon>
        <taxon>Hibiscus</taxon>
    </lineage>
</organism>
<evidence type="ECO:0000256" key="2">
    <source>
        <dbReference type="ARBA" id="ARBA00022840"/>
    </source>
</evidence>
<dbReference type="AlphaFoldDB" id="A0A6A2ZQ85"/>
<name>A0A6A2ZQ85_HIBSY</name>
<protein>
    <submittedName>
        <fullName evidence="3">Uncharacterized protein</fullName>
    </submittedName>
</protein>
<dbReference type="InterPro" id="IPR051701">
    <property type="entry name" value="Mito_OM_Translocase_MSP1"/>
</dbReference>
<dbReference type="GO" id="GO:0005741">
    <property type="term" value="C:mitochondrial outer membrane"/>
    <property type="evidence" value="ECO:0007669"/>
    <property type="project" value="TreeGrafter"/>
</dbReference>
<dbReference type="PANTHER" id="PTHR45644:SF73">
    <property type="entry name" value="AAA-TYPE ATPASE FAMILY PROTEIN"/>
    <property type="match status" value="1"/>
</dbReference>
<sequence length="172" mass="19247">MVQKSGTDLTASSLRLDSSGGDDVDNLVINEICERPLMFVKDIEKSIAGKLIYTALKSKHENLQTNIVVIGSHTQMDNHKEKSHPGSLLFTKFGSNQTALLDLAFPDNFGRLHKRGKETAKTMKQITLLFPNKVTIQLPQDEALLLDWKQKLERDIETLKAQANFVSIRSGK</sequence>
<reference evidence="3" key="1">
    <citation type="submission" date="2019-09" db="EMBL/GenBank/DDBJ databases">
        <title>Draft genome information of white flower Hibiscus syriacus.</title>
        <authorList>
            <person name="Kim Y.-M."/>
        </authorList>
    </citation>
    <scope>NUCLEOTIDE SEQUENCE [LARGE SCALE GENOMIC DNA]</scope>
    <source>
        <strain evidence="3">YM2019G1</strain>
    </source>
</reference>
<accession>A0A6A2ZQ85</accession>